<sequence length="453" mass="47668">MGGAVRRYRRVRLPALGAFGVSAASRVPFPRERGEQRVKLWKDAPPRRTPDLDLDKLDRNGPEGGAFVFWLVILLWPLRDVVEGRSQPVWAAVPALLAFTVVHIAVARTAFDGRVPIKVPVGLLIVEAGVASAATAAFGHRWFTLWPLLGLATGVVVGHMPRQTKGPELPMLVGIGGVSALCIIVSAAAGEDGQTILGSWYGVVTAALVTAVLLRLFTVIRMLREAREELAKAAVEQERLRFSRDLHDLLGHTLSLMVVKAQAVRLVAERDPAVAAEQAADIENVGRQALGEVRQAVSGYRGRGLGDELDAAVTALADSGVDAAVRRAGPPLPPEPDALLGWAVREGVTNVIRHSGARHCTITIRNDGGSATVQISDDGTGPGRHTAEAVDTVQADEAGGNGDQLRADTLRLSLGPGGHGLRGLAERMEAAGGTLETGPAPGGGFLLTATVPI</sequence>
<evidence type="ECO:0000256" key="4">
    <source>
        <dbReference type="SAM" id="Phobius"/>
    </source>
</evidence>
<organism evidence="7 8">
    <name type="scientific">Actinomadura montaniterrae</name>
    <dbReference type="NCBI Taxonomy" id="1803903"/>
    <lineage>
        <taxon>Bacteria</taxon>
        <taxon>Bacillati</taxon>
        <taxon>Actinomycetota</taxon>
        <taxon>Actinomycetes</taxon>
        <taxon>Streptosporangiales</taxon>
        <taxon>Thermomonosporaceae</taxon>
        <taxon>Actinomadura</taxon>
    </lineage>
</organism>
<evidence type="ECO:0000256" key="2">
    <source>
        <dbReference type="ARBA" id="ARBA00022777"/>
    </source>
</evidence>
<evidence type="ECO:0000259" key="6">
    <source>
        <dbReference type="Pfam" id="PF07730"/>
    </source>
</evidence>
<dbReference type="InterPro" id="IPR011712">
    <property type="entry name" value="Sig_transdc_His_kin_sub3_dim/P"/>
</dbReference>
<dbReference type="PANTHER" id="PTHR24421">
    <property type="entry name" value="NITRATE/NITRITE SENSOR PROTEIN NARX-RELATED"/>
    <property type="match status" value="1"/>
</dbReference>
<keyword evidence="1" id="KW-0808">Transferase</keyword>
<evidence type="ECO:0000313" key="7">
    <source>
        <dbReference type="EMBL" id="KAB2380983.1"/>
    </source>
</evidence>
<dbReference type="GO" id="GO:0016020">
    <property type="term" value="C:membrane"/>
    <property type="evidence" value="ECO:0007669"/>
    <property type="project" value="InterPro"/>
</dbReference>
<feature type="transmembrane region" description="Helical" evidence="4">
    <location>
        <begin position="196"/>
        <end position="217"/>
    </location>
</feature>
<dbReference type="InterPro" id="IPR003594">
    <property type="entry name" value="HATPase_dom"/>
</dbReference>
<evidence type="ECO:0000313" key="8">
    <source>
        <dbReference type="Proteomes" id="UP000483004"/>
    </source>
</evidence>
<dbReference type="GO" id="GO:0000155">
    <property type="term" value="F:phosphorelay sensor kinase activity"/>
    <property type="evidence" value="ECO:0007669"/>
    <property type="project" value="InterPro"/>
</dbReference>
<evidence type="ECO:0000256" key="3">
    <source>
        <dbReference type="ARBA" id="ARBA00023012"/>
    </source>
</evidence>
<evidence type="ECO:0000256" key="1">
    <source>
        <dbReference type="ARBA" id="ARBA00022679"/>
    </source>
</evidence>
<dbReference type="SUPFAM" id="SSF55874">
    <property type="entry name" value="ATPase domain of HSP90 chaperone/DNA topoisomerase II/histidine kinase"/>
    <property type="match status" value="1"/>
</dbReference>
<gene>
    <name evidence="7" type="ORF">F9B16_16920</name>
</gene>
<dbReference type="Gene3D" id="1.20.5.1930">
    <property type="match status" value="1"/>
</dbReference>
<keyword evidence="2 7" id="KW-0418">Kinase</keyword>
<dbReference type="InterPro" id="IPR050482">
    <property type="entry name" value="Sensor_HK_TwoCompSys"/>
</dbReference>
<feature type="transmembrane region" description="Helical" evidence="4">
    <location>
        <begin position="88"/>
        <end position="107"/>
    </location>
</feature>
<protein>
    <submittedName>
        <fullName evidence="7">Sensor histidine kinase</fullName>
    </submittedName>
</protein>
<feature type="transmembrane region" description="Helical" evidence="4">
    <location>
        <begin position="172"/>
        <end position="190"/>
    </location>
</feature>
<proteinExistence type="predicted"/>
<feature type="domain" description="Signal transduction histidine kinase subgroup 3 dimerisation and phosphoacceptor" evidence="6">
    <location>
        <begin position="238"/>
        <end position="303"/>
    </location>
</feature>
<dbReference type="PANTHER" id="PTHR24421:SF63">
    <property type="entry name" value="SENSOR HISTIDINE KINASE DESK"/>
    <property type="match status" value="1"/>
</dbReference>
<dbReference type="InterPro" id="IPR036890">
    <property type="entry name" value="HATPase_C_sf"/>
</dbReference>
<keyword evidence="4" id="KW-0472">Membrane</keyword>
<keyword evidence="4" id="KW-1133">Transmembrane helix</keyword>
<comment type="caution">
    <text evidence="7">The sequence shown here is derived from an EMBL/GenBank/DDBJ whole genome shotgun (WGS) entry which is preliminary data.</text>
</comment>
<keyword evidence="8" id="KW-1185">Reference proteome</keyword>
<feature type="domain" description="Histidine kinase/HSP90-like ATPase" evidence="5">
    <location>
        <begin position="342"/>
        <end position="452"/>
    </location>
</feature>
<name>A0A6L3VWI0_9ACTN</name>
<feature type="transmembrane region" description="Helical" evidence="4">
    <location>
        <begin position="144"/>
        <end position="160"/>
    </location>
</feature>
<keyword evidence="3" id="KW-0902">Two-component regulatory system</keyword>
<feature type="transmembrane region" description="Helical" evidence="4">
    <location>
        <begin position="64"/>
        <end position="82"/>
    </location>
</feature>
<dbReference type="Pfam" id="PF07730">
    <property type="entry name" value="HisKA_3"/>
    <property type="match status" value="1"/>
</dbReference>
<feature type="transmembrane region" description="Helical" evidence="4">
    <location>
        <begin position="119"/>
        <end position="138"/>
    </location>
</feature>
<dbReference type="EMBL" id="WBMR01000041">
    <property type="protein sequence ID" value="KAB2380983.1"/>
    <property type="molecule type" value="Genomic_DNA"/>
</dbReference>
<keyword evidence="4" id="KW-0812">Transmembrane</keyword>
<dbReference type="GO" id="GO:0046983">
    <property type="term" value="F:protein dimerization activity"/>
    <property type="evidence" value="ECO:0007669"/>
    <property type="project" value="InterPro"/>
</dbReference>
<evidence type="ECO:0000259" key="5">
    <source>
        <dbReference type="Pfam" id="PF02518"/>
    </source>
</evidence>
<dbReference type="Gene3D" id="3.30.565.10">
    <property type="entry name" value="Histidine kinase-like ATPase, C-terminal domain"/>
    <property type="match status" value="1"/>
</dbReference>
<dbReference type="Pfam" id="PF02518">
    <property type="entry name" value="HATPase_c"/>
    <property type="match status" value="1"/>
</dbReference>
<reference evidence="7 8" key="1">
    <citation type="submission" date="2019-09" db="EMBL/GenBank/DDBJ databases">
        <title>Actinomadura physcomitrii sp. nov., a novel actinomycete isolated from moss [Physcomitrium sphaericum (Ludw) Fuernr].</title>
        <authorList>
            <person name="Liu C."/>
            <person name="Zhuang X."/>
        </authorList>
    </citation>
    <scope>NUCLEOTIDE SEQUENCE [LARGE SCALE GENOMIC DNA]</scope>
    <source>
        <strain evidence="7 8">CYP1-1B</strain>
    </source>
</reference>
<accession>A0A6L3VWI0</accession>
<dbReference type="CDD" id="cd16917">
    <property type="entry name" value="HATPase_UhpB-NarQ-NarX-like"/>
    <property type="match status" value="1"/>
</dbReference>
<dbReference type="Proteomes" id="UP000483004">
    <property type="component" value="Unassembled WGS sequence"/>
</dbReference>
<dbReference type="AlphaFoldDB" id="A0A6L3VWI0"/>
<dbReference type="OrthoDB" id="5241784at2"/>